<protein>
    <submittedName>
        <fullName evidence="2">Unannotated protein</fullName>
    </submittedName>
</protein>
<accession>A0A6J6SN67</accession>
<reference evidence="2" key="1">
    <citation type="submission" date="2020-05" db="EMBL/GenBank/DDBJ databases">
        <authorList>
            <person name="Chiriac C."/>
            <person name="Salcher M."/>
            <person name="Ghai R."/>
            <person name="Kavagutti S V."/>
        </authorList>
    </citation>
    <scope>NUCLEOTIDE SEQUENCE</scope>
</reference>
<keyword evidence="1" id="KW-1133">Transmembrane helix</keyword>
<gene>
    <name evidence="2" type="ORF">UFOPK2788_00534</name>
</gene>
<evidence type="ECO:0000313" key="2">
    <source>
        <dbReference type="EMBL" id="CAB4736436.1"/>
    </source>
</evidence>
<keyword evidence="1" id="KW-0812">Transmembrane</keyword>
<keyword evidence="1" id="KW-0472">Membrane</keyword>
<evidence type="ECO:0000256" key="1">
    <source>
        <dbReference type="SAM" id="Phobius"/>
    </source>
</evidence>
<dbReference type="AlphaFoldDB" id="A0A6J6SN67"/>
<feature type="transmembrane region" description="Helical" evidence="1">
    <location>
        <begin position="21"/>
        <end position="41"/>
    </location>
</feature>
<organism evidence="2">
    <name type="scientific">freshwater metagenome</name>
    <dbReference type="NCBI Taxonomy" id="449393"/>
    <lineage>
        <taxon>unclassified sequences</taxon>
        <taxon>metagenomes</taxon>
        <taxon>ecological metagenomes</taxon>
    </lineage>
</organism>
<proteinExistence type="predicted"/>
<dbReference type="EMBL" id="CAEZYV010000063">
    <property type="protein sequence ID" value="CAB4736436.1"/>
    <property type="molecule type" value="Genomic_DNA"/>
</dbReference>
<name>A0A6J6SN67_9ZZZZ</name>
<sequence length="202" mass="21467">MSFLSKLKGENSPIKSVLTSARPTSIVATAVFVILIGWFTYAQVSSSPNKSSSTIVELKEVAPTGPKIVSAAAIREAVNTVGHAIYWAGEKPGQQLELTITKDSSVYIRYLPAGAKAGSKTSSLSVFTYADKLGFEKLQAVSKKPGVISVQDSGGAFVVKSTQKSLNAYFAYNGYPIQIEVITSTPGKAWDLIQSAQISLVN</sequence>